<name>A0A2N9LCH1_9BACT</name>
<accession>A0A2N9LCH1</accession>
<dbReference type="Proteomes" id="UP000239735">
    <property type="component" value="Unassembled WGS sequence"/>
</dbReference>
<organism evidence="2 3">
    <name type="scientific">Candidatus Sulfuritelmatomonas gaucii</name>
    <dbReference type="NCBI Taxonomy" id="2043161"/>
    <lineage>
        <taxon>Bacteria</taxon>
        <taxon>Pseudomonadati</taxon>
        <taxon>Acidobacteriota</taxon>
        <taxon>Terriglobia</taxon>
        <taxon>Terriglobales</taxon>
        <taxon>Acidobacteriaceae</taxon>
        <taxon>Candidatus Sulfuritelmatomonas</taxon>
    </lineage>
</organism>
<dbReference type="OrthoDB" id="9942277at2"/>
<reference evidence="3" key="1">
    <citation type="submission" date="2018-02" db="EMBL/GenBank/DDBJ databases">
        <authorList>
            <person name="Hausmann B."/>
        </authorList>
    </citation>
    <scope>NUCLEOTIDE SEQUENCE [LARGE SCALE GENOMIC DNA]</scope>
    <source>
        <strain evidence="3">Peat soil MAG SbA5</strain>
    </source>
</reference>
<evidence type="ECO:0000313" key="2">
    <source>
        <dbReference type="EMBL" id="SPE20982.1"/>
    </source>
</evidence>
<proteinExistence type="predicted"/>
<evidence type="ECO:0000313" key="3">
    <source>
        <dbReference type="Proteomes" id="UP000239735"/>
    </source>
</evidence>
<protein>
    <submittedName>
        <fullName evidence="2">Uncharacterized protein</fullName>
    </submittedName>
</protein>
<keyword evidence="1" id="KW-0812">Transmembrane</keyword>
<evidence type="ECO:0000256" key="1">
    <source>
        <dbReference type="SAM" id="Phobius"/>
    </source>
</evidence>
<feature type="transmembrane region" description="Helical" evidence="1">
    <location>
        <begin position="29"/>
        <end position="48"/>
    </location>
</feature>
<dbReference type="AlphaFoldDB" id="A0A2N9LCH1"/>
<dbReference type="EMBL" id="OKRB01000086">
    <property type="protein sequence ID" value="SPE20982.1"/>
    <property type="molecule type" value="Genomic_DNA"/>
</dbReference>
<keyword evidence="1" id="KW-1133">Transmembrane helix</keyword>
<gene>
    <name evidence="2" type="ORF">SBA5_30189</name>
</gene>
<keyword evidence="1" id="KW-0472">Membrane</keyword>
<sequence>MKYAGLLVMPAGFFLTIAALVLFPDPARRALFVICGLAVEGLGLVVAVRGHMLRRGASRP</sequence>